<dbReference type="RefSeq" id="WP_133329096.1">
    <property type="nucleotide sequence ID" value="NZ_SMYL01000006.1"/>
</dbReference>
<feature type="binding site" evidence="4">
    <location>
        <position position="57"/>
    </location>
    <ligand>
        <name>substrate</name>
    </ligand>
</feature>
<dbReference type="PROSITE" id="PS00175">
    <property type="entry name" value="PG_MUTASE"/>
    <property type="match status" value="1"/>
</dbReference>
<reference evidence="5 6" key="1">
    <citation type="submission" date="2019-03" db="EMBL/GenBank/DDBJ databases">
        <title>Sapientia aquatica gen. nov., sp. nov., isolated from a crater lake.</title>
        <authorList>
            <person name="Felfoldi T."/>
            <person name="Szabo A."/>
            <person name="Toth E."/>
            <person name="Schumann P."/>
            <person name="Keki Z."/>
            <person name="Marialigeti K."/>
            <person name="Mathe I."/>
        </authorList>
    </citation>
    <scope>NUCLEOTIDE SEQUENCE [LARGE SCALE GENOMIC DNA]</scope>
    <source>
        <strain evidence="5 6">SA-152</strain>
    </source>
</reference>
<protein>
    <submittedName>
        <fullName evidence="5">Histidine phosphatase family protein</fullName>
    </submittedName>
</protein>
<dbReference type="OrthoDB" id="9783269at2"/>
<dbReference type="SMART" id="SM00855">
    <property type="entry name" value="PGAM"/>
    <property type="match status" value="1"/>
</dbReference>
<dbReference type="CDD" id="cd07067">
    <property type="entry name" value="HP_PGM_like"/>
    <property type="match status" value="1"/>
</dbReference>
<evidence type="ECO:0000256" key="4">
    <source>
        <dbReference type="PIRSR" id="PIRSR613078-2"/>
    </source>
</evidence>
<keyword evidence="2" id="KW-0413">Isomerase</keyword>
<evidence type="ECO:0000313" key="5">
    <source>
        <dbReference type="EMBL" id="TDK65285.1"/>
    </source>
</evidence>
<feature type="active site" description="Tele-phosphohistidine intermediate" evidence="3">
    <location>
        <position position="8"/>
    </location>
</feature>
<dbReference type="InterPro" id="IPR050275">
    <property type="entry name" value="PGM_Phosphatase"/>
</dbReference>
<dbReference type="InterPro" id="IPR001345">
    <property type="entry name" value="PG/BPGM_mutase_AS"/>
</dbReference>
<feature type="binding site" evidence="4">
    <location>
        <begin position="7"/>
        <end position="14"/>
    </location>
    <ligand>
        <name>substrate</name>
    </ligand>
</feature>
<accession>A0A4V3AUM9</accession>
<comment type="caution">
    <text evidence="5">The sequence shown here is derived from an EMBL/GenBank/DDBJ whole genome shotgun (WGS) entry which is preliminary data.</text>
</comment>
<dbReference type="InterPro" id="IPR013078">
    <property type="entry name" value="His_Pase_superF_clade-1"/>
</dbReference>
<dbReference type="Pfam" id="PF00300">
    <property type="entry name" value="His_Phos_1"/>
    <property type="match status" value="1"/>
</dbReference>
<evidence type="ECO:0000313" key="6">
    <source>
        <dbReference type="Proteomes" id="UP000294829"/>
    </source>
</evidence>
<dbReference type="GO" id="GO:0016791">
    <property type="term" value="F:phosphatase activity"/>
    <property type="evidence" value="ECO:0007669"/>
    <property type="project" value="TreeGrafter"/>
</dbReference>
<dbReference type="Proteomes" id="UP000294829">
    <property type="component" value="Unassembled WGS sequence"/>
</dbReference>
<organism evidence="5 6">
    <name type="scientific">Sapientia aquatica</name>
    <dbReference type="NCBI Taxonomy" id="1549640"/>
    <lineage>
        <taxon>Bacteria</taxon>
        <taxon>Pseudomonadati</taxon>
        <taxon>Pseudomonadota</taxon>
        <taxon>Betaproteobacteria</taxon>
        <taxon>Burkholderiales</taxon>
        <taxon>Oxalobacteraceae</taxon>
        <taxon>Sapientia</taxon>
    </lineage>
</organism>
<sequence>MELILIRHGETAWNAERRLQGHLDVALNTTGLQQAQALAAALKSEKLDVIVCSDLQRAQQTAAAIAQHQGINCAVQAIWRERNFGGFEGHLIADLEGLFPKEYAAWRALEIDNQFPANAQGEFTGESIRQFHTRIENALIALGKNHQNQKVAVVAHGGVLECAYRIAQQLPLNATREVAMLNASINRFELHFENGVMNLKLIEWGTVAHLNAALDELMP</sequence>
<evidence type="ECO:0000256" key="3">
    <source>
        <dbReference type="PIRSR" id="PIRSR613078-1"/>
    </source>
</evidence>
<dbReference type="PANTHER" id="PTHR48100">
    <property type="entry name" value="BROAD-SPECIFICITY PHOSPHATASE YOR283W-RELATED"/>
    <property type="match status" value="1"/>
</dbReference>
<dbReference type="InterPro" id="IPR029033">
    <property type="entry name" value="His_PPase_superfam"/>
</dbReference>
<dbReference type="Gene3D" id="3.40.50.1240">
    <property type="entry name" value="Phosphoglycerate mutase-like"/>
    <property type="match status" value="1"/>
</dbReference>
<dbReference type="SUPFAM" id="SSF53254">
    <property type="entry name" value="Phosphoglycerate mutase-like"/>
    <property type="match status" value="1"/>
</dbReference>
<evidence type="ECO:0000256" key="1">
    <source>
        <dbReference type="ARBA" id="ARBA00023152"/>
    </source>
</evidence>
<dbReference type="PANTHER" id="PTHR48100:SF1">
    <property type="entry name" value="HISTIDINE PHOSPHATASE FAMILY PROTEIN-RELATED"/>
    <property type="match status" value="1"/>
</dbReference>
<gene>
    <name evidence="5" type="ORF">E2I14_12735</name>
</gene>
<dbReference type="AlphaFoldDB" id="A0A4V3AUM9"/>
<proteinExistence type="predicted"/>
<keyword evidence="1" id="KW-0324">Glycolysis</keyword>
<feature type="active site" description="Proton donor/acceptor" evidence="3">
    <location>
        <position position="81"/>
    </location>
</feature>
<evidence type="ECO:0000256" key="2">
    <source>
        <dbReference type="ARBA" id="ARBA00023235"/>
    </source>
</evidence>
<name>A0A4V3AUM9_9BURK</name>
<dbReference type="EMBL" id="SMYL01000006">
    <property type="protein sequence ID" value="TDK65285.1"/>
    <property type="molecule type" value="Genomic_DNA"/>
</dbReference>
<dbReference type="GO" id="GO:0005737">
    <property type="term" value="C:cytoplasm"/>
    <property type="evidence" value="ECO:0007669"/>
    <property type="project" value="TreeGrafter"/>
</dbReference>
<keyword evidence="6" id="KW-1185">Reference proteome</keyword>